<dbReference type="Pfam" id="PF10714">
    <property type="entry name" value="LEA_6"/>
    <property type="match status" value="1"/>
</dbReference>
<dbReference type="InterPro" id="IPR018930">
    <property type="entry name" value="LEA-18"/>
</dbReference>
<evidence type="ECO:0000256" key="1">
    <source>
        <dbReference type="SAM" id="MobiDB-lite"/>
    </source>
</evidence>
<gene>
    <name evidence="2" type="ORF">CKAN_02714600</name>
</gene>
<dbReference type="Proteomes" id="UP000283530">
    <property type="component" value="Unassembled WGS sequence"/>
</dbReference>
<keyword evidence="3" id="KW-1185">Reference proteome</keyword>
<proteinExistence type="predicted"/>
<feature type="region of interest" description="Disordered" evidence="1">
    <location>
        <begin position="51"/>
        <end position="121"/>
    </location>
</feature>
<dbReference type="EMBL" id="QPKB01000015">
    <property type="protein sequence ID" value="RWR97695.1"/>
    <property type="molecule type" value="Genomic_DNA"/>
</dbReference>
<organism evidence="2 3">
    <name type="scientific">Cinnamomum micranthum f. kanehirae</name>
    <dbReference type="NCBI Taxonomy" id="337451"/>
    <lineage>
        <taxon>Eukaryota</taxon>
        <taxon>Viridiplantae</taxon>
        <taxon>Streptophyta</taxon>
        <taxon>Embryophyta</taxon>
        <taxon>Tracheophyta</taxon>
        <taxon>Spermatophyta</taxon>
        <taxon>Magnoliopsida</taxon>
        <taxon>Magnoliidae</taxon>
        <taxon>Laurales</taxon>
        <taxon>Lauraceae</taxon>
        <taxon>Cinnamomum</taxon>
    </lineage>
</organism>
<accession>A0A3S3NEG1</accession>
<feature type="compositionally biased region" description="Polar residues" evidence="1">
    <location>
        <begin position="76"/>
        <end position="99"/>
    </location>
</feature>
<comment type="caution">
    <text evidence="2">The sequence shown here is derived from an EMBL/GenBank/DDBJ whole genome shotgun (WGS) entry which is preliminary data.</text>
</comment>
<reference evidence="2 3" key="1">
    <citation type="journal article" date="2019" name="Nat. Plants">
        <title>Stout camphor tree genome fills gaps in understanding of flowering plant genome evolution.</title>
        <authorList>
            <person name="Chaw S.M."/>
            <person name="Liu Y.C."/>
            <person name="Wu Y.W."/>
            <person name="Wang H.Y."/>
            <person name="Lin C.I."/>
            <person name="Wu C.S."/>
            <person name="Ke H.M."/>
            <person name="Chang L.Y."/>
            <person name="Hsu C.Y."/>
            <person name="Yang H.T."/>
            <person name="Sudianto E."/>
            <person name="Hsu M.H."/>
            <person name="Wu K.P."/>
            <person name="Wang L.N."/>
            <person name="Leebens-Mack J.H."/>
            <person name="Tsai I.J."/>
        </authorList>
    </citation>
    <scope>NUCLEOTIDE SEQUENCE [LARGE SCALE GENOMIC DNA]</scope>
    <source>
        <strain evidence="3">cv. Chaw 1501</strain>
        <tissue evidence="2">Young leaves</tissue>
    </source>
</reference>
<sequence>MLETLHFRKVCIEINVVGDCNSLNVYLHTTTSALFRNDEPTTLMASDYKSKGYGTQGHLEPVENGKGGGATGAPHPSSTTLTNSNQAMAFDSANSQQKETTLEPGDPDPLLPPKAQNPPPIIPRIRIRALRLGHNSDELEIWEAMKEEDISGLGDLHGDDGFSGEASEVFLEDVALALDRAIGGWIGR</sequence>
<protein>
    <submittedName>
        <fullName evidence="2">Uncharacterized protein</fullName>
    </submittedName>
</protein>
<dbReference type="AlphaFoldDB" id="A0A3S3NEG1"/>
<name>A0A3S3NEG1_9MAGN</name>
<evidence type="ECO:0000313" key="2">
    <source>
        <dbReference type="EMBL" id="RWR97695.1"/>
    </source>
</evidence>
<dbReference type="OrthoDB" id="1929004at2759"/>
<feature type="compositionally biased region" description="Pro residues" evidence="1">
    <location>
        <begin position="107"/>
        <end position="121"/>
    </location>
</feature>
<evidence type="ECO:0000313" key="3">
    <source>
        <dbReference type="Proteomes" id="UP000283530"/>
    </source>
</evidence>